<dbReference type="Pfam" id="PF04408">
    <property type="entry name" value="WHD_HA2"/>
    <property type="match status" value="1"/>
</dbReference>
<dbReference type="GO" id="GO:0005524">
    <property type="term" value="F:ATP binding"/>
    <property type="evidence" value="ECO:0007669"/>
    <property type="project" value="UniProtKB-KW"/>
</dbReference>
<evidence type="ECO:0000256" key="1">
    <source>
        <dbReference type="ARBA" id="ARBA00008792"/>
    </source>
</evidence>
<comment type="caution">
    <text evidence="10">The sequence shown here is derived from an EMBL/GenBank/DDBJ whole genome shotgun (WGS) entry which is preliminary data.</text>
</comment>
<keyword evidence="5" id="KW-0347">Helicase</keyword>
<evidence type="ECO:0000256" key="3">
    <source>
        <dbReference type="ARBA" id="ARBA00022741"/>
    </source>
</evidence>
<dbReference type="SUPFAM" id="SSF52540">
    <property type="entry name" value="P-loop containing nucleoside triphosphate hydrolases"/>
    <property type="match status" value="1"/>
</dbReference>
<dbReference type="CDD" id="cd18791">
    <property type="entry name" value="SF2_C_RHA"/>
    <property type="match status" value="1"/>
</dbReference>
<keyword evidence="4" id="KW-0378">Hydrolase</keyword>
<dbReference type="GO" id="GO:0016787">
    <property type="term" value="F:hydrolase activity"/>
    <property type="evidence" value="ECO:0007669"/>
    <property type="project" value="UniProtKB-KW"/>
</dbReference>
<dbReference type="GO" id="GO:0003723">
    <property type="term" value="F:RNA binding"/>
    <property type="evidence" value="ECO:0007669"/>
    <property type="project" value="TreeGrafter"/>
</dbReference>
<dbReference type="Gene3D" id="1.20.120.1080">
    <property type="match status" value="1"/>
</dbReference>
<dbReference type="EC" id="3.6.4.13" evidence="2"/>
<name>A0A7J7IDW0_9RHOD</name>
<dbReference type="SMART" id="SM00847">
    <property type="entry name" value="HA2"/>
    <property type="match status" value="1"/>
</dbReference>
<dbReference type="PANTHER" id="PTHR18934:SF99">
    <property type="entry name" value="ATP-DEPENDENT RNA HELICASE DHX37-RELATED"/>
    <property type="match status" value="1"/>
</dbReference>
<organism evidence="10 11">
    <name type="scientific">Cyanidiococcus yangmingshanensis</name>
    <dbReference type="NCBI Taxonomy" id="2690220"/>
    <lineage>
        <taxon>Eukaryota</taxon>
        <taxon>Rhodophyta</taxon>
        <taxon>Bangiophyceae</taxon>
        <taxon>Cyanidiales</taxon>
        <taxon>Cyanidiaceae</taxon>
        <taxon>Cyanidiococcus</taxon>
    </lineage>
</organism>
<feature type="domain" description="Helicase C-terminal" evidence="9">
    <location>
        <begin position="749"/>
        <end position="935"/>
    </location>
</feature>
<dbReference type="Gene3D" id="3.40.50.300">
    <property type="entry name" value="P-loop containing nucleotide triphosphate hydrolases"/>
    <property type="match status" value="2"/>
</dbReference>
<accession>A0A7J7IDW0</accession>
<dbReference type="InterPro" id="IPR027417">
    <property type="entry name" value="P-loop_NTPase"/>
</dbReference>
<dbReference type="Pfam" id="PF00271">
    <property type="entry name" value="Helicase_C"/>
    <property type="match status" value="1"/>
</dbReference>
<gene>
    <name evidence="10" type="ORF">F1559_002834</name>
</gene>
<dbReference type="OrthoDB" id="10503766at2759"/>
<dbReference type="AlphaFoldDB" id="A0A7J7IDW0"/>
<evidence type="ECO:0000313" key="11">
    <source>
        <dbReference type="Proteomes" id="UP000530660"/>
    </source>
</evidence>
<evidence type="ECO:0000256" key="2">
    <source>
        <dbReference type="ARBA" id="ARBA00012552"/>
    </source>
</evidence>
<feature type="domain" description="Helicase ATP-binding" evidence="8">
    <location>
        <begin position="522"/>
        <end position="714"/>
    </location>
</feature>
<evidence type="ECO:0000256" key="4">
    <source>
        <dbReference type="ARBA" id="ARBA00022801"/>
    </source>
</evidence>
<proteinExistence type="inferred from homology"/>
<comment type="similarity">
    <text evidence="1">Belongs to the DEAD box helicase family. DEAH subfamily.</text>
</comment>
<dbReference type="InterPro" id="IPR014001">
    <property type="entry name" value="Helicase_ATP-bd"/>
</dbReference>
<dbReference type="Pfam" id="PF21010">
    <property type="entry name" value="HA2_C"/>
    <property type="match status" value="1"/>
</dbReference>
<feature type="region of interest" description="Disordered" evidence="7">
    <location>
        <begin position="298"/>
        <end position="322"/>
    </location>
</feature>
<feature type="region of interest" description="Disordered" evidence="7">
    <location>
        <begin position="337"/>
        <end position="428"/>
    </location>
</feature>
<dbReference type="InterPro" id="IPR011709">
    <property type="entry name" value="DEAD-box_helicase_OB_fold"/>
</dbReference>
<dbReference type="InterPro" id="IPR001650">
    <property type="entry name" value="Helicase_C-like"/>
</dbReference>
<feature type="compositionally biased region" description="Low complexity" evidence="7">
    <location>
        <begin position="389"/>
        <end position="401"/>
    </location>
</feature>
<dbReference type="SMART" id="SM00490">
    <property type="entry name" value="HELICc"/>
    <property type="match status" value="1"/>
</dbReference>
<evidence type="ECO:0000256" key="7">
    <source>
        <dbReference type="SAM" id="MobiDB-lite"/>
    </source>
</evidence>
<dbReference type="PROSITE" id="PS51194">
    <property type="entry name" value="HELICASE_CTER"/>
    <property type="match status" value="1"/>
</dbReference>
<dbReference type="PANTHER" id="PTHR18934">
    <property type="entry name" value="ATP-DEPENDENT RNA HELICASE"/>
    <property type="match status" value="1"/>
</dbReference>
<dbReference type="GO" id="GO:0003724">
    <property type="term" value="F:RNA helicase activity"/>
    <property type="evidence" value="ECO:0007669"/>
    <property type="project" value="UniProtKB-EC"/>
</dbReference>
<dbReference type="InterPro" id="IPR007502">
    <property type="entry name" value="Helicase-assoc_dom"/>
</dbReference>
<evidence type="ECO:0000259" key="9">
    <source>
        <dbReference type="PROSITE" id="PS51194"/>
    </source>
</evidence>
<dbReference type="PROSITE" id="PS51192">
    <property type="entry name" value="HELICASE_ATP_BIND_1"/>
    <property type="match status" value="1"/>
</dbReference>
<dbReference type="PROSITE" id="PS00690">
    <property type="entry name" value="DEAH_ATP_HELICASE"/>
    <property type="match status" value="1"/>
</dbReference>
<feature type="compositionally biased region" description="Basic and acidic residues" evidence="7">
    <location>
        <begin position="403"/>
        <end position="418"/>
    </location>
</feature>
<evidence type="ECO:0000313" key="10">
    <source>
        <dbReference type="EMBL" id="KAF6000920.1"/>
    </source>
</evidence>
<protein>
    <recommendedName>
        <fullName evidence="2">RNA helicase</fullName>
        <ecNumber evidence="2">3.6.4.13</ecNumber>
    </recommendedName>
</protein>
<dbReference type="InterPro" id="IPR002464">
    <property type="entry name" value="DNA/RNA_helicase_DEAH_CS"/>
</dbReference>
<dbReference type="EMBL" id="VWRR01000017">
    <property type="protein sequence ID" value="KAF6000920.1"/>
    <property type="molecule type" value="Genomic_DNA"/>
</dbReference>
<keyword evidence="11" id="KW-1185">Reference proteome</keyword>
<sequence>MSEQDDLAADSFHETVKRLLGVADARLEGCLYRAATESAGVRAFLDRLEADLGRELASTIDDALGWRLWEAAQRLRERTRQTSQVPGVTASVLDSVVIKSPKRPRRSRWQVETPVTDALDGSEQSLSGVDWALVAQLRLQGPTTFASLDPALDNTVVGPRLQDTTSTASKYAQPAEMDREPCIDLFWETANLGAGEPSLAMFALAPFLEQPFQTEHDGDGVGGFNSNRRPMIGNVFKAKAPKLWRATGELSRSARNGSDLLLQWLRRDLAQTGCVVPNRRTFDEQATTAIVTTAAMPSSTLASNASPAPRLENRGAGATTGADRGFCLATEARAGNGNLHMEPESSAGFHTPAQPENEQELHASQQGTKAIVRRQHRRSVSPAYARCGSVSESNTVSSSLSIGDREDARLRGQRHADRSSSATETVPEDQSLAIRYPLVAGHDCAPDAAPRQDMLKEATPTRFSTMISSWAPDSMRPPDALCLPSSACRPQDHAENVIAFRSSEDGHPPPALPIARCEEMLIDLVARFPVVIVVGETGSGKSTQIPQYLWRAGWARQRHQEASTTEMTDAASGKWIGCTQPRRVATTRLAKRVASEMGCNVGGLVGYSIRFEDRTSAATEIKYMTDGVLLREAASDPRLSSYSILMIDEAHERSLNTDLLLAILKRRFDNAITETRSGRPLRAAVNQRLVIASATLDAGRFTTYFQGAPILTVPGRLFPVDILWRPLPRWRSPNRAGLARGFTTDYLETTIQLALEIHQHEADGDILAFLTGQDDVEAAVAIMTERWTALERIQHPSSGGTRRLVARALYANMPLSRQQQALVRPPSGTRKCIFATNVAETSLTIDGIRYVIDSGLAKQKIYLPSGLAGVERLVLAPISQAAARQRAGRAGRTSPGRCFRLYSREAWEREMLPHTIPEIARTDLSQLVLRLVHLGIIERAQDLLEGSHEPLVRFLDPPPVPALVVAMQHLWTLTALDGITGRLTAMGERLAVLPLEPRLGRFLLAGIDLGCPDEVLTIVAMLSVGAGESSAGGDVFARPKDPLERIAAERAHQQFSSSAGDVHRLLRVYMAWAASSYSSEWCDANFVHFRALLRARAIRQQLERVIRQHEWHRGDVAGTIHRPAWSTCLSLDSRVTFAFLAGFFANVAQQTWVRGQALYQMAFDGTRVRRHAESTARGRATTSMLASIHPSSCLFGTNPPRLAYAELVETQKLYLRCCVRVPSRHWLRAVAPCVFP</sequence>
<dbReference type="Proteomes" id="UP000530660">
    <property type="component" value="Unassembled WGS sequence"/>
</dbReference>
<dbReference type="SMART" id="SM00487">
    <property type="entry name" value="DEXDc"/>
    <property type="match status" value="1"/>
</dbReference>
<dbReference type="Pfam" id="PF07717">
    <property type="entry name" value="OB_NTP_bind"/>
    <property type="match status" value="1"/>
</dbReference>
<keyword evidence="6" id="KW-0067">ATP-binding</keyword>
<dbReference type="InterPro" id="IPR048333">
    <property type="entry name" value="HA2_WH"/>
</dbReference>
<reference evidence="10 11" key="1">
    <citation type="journal article" date="2020" name="J. Phycol.">
        <title>Comparative genome analysis reveals Cyanidiococcus gen. nov., a new extremophilic red algal genus sister to Cyanidioschyzon (Cyanidioschyzonaceae, Rhodophyta).</title>
        <authorList>
            <person name="Liu S.-L."/>
            <person name="Chiang Y.-R."/>
            <person name="Yoon H.S."/>
            <person name="Fu H.-Y."/>
        </authorList>
    </citation>
    <scope>NUCLEOTIDE SEQUENCE [LARGE SCALE GENOMIC DNA]</scope>
    <source>
        <strain evidence="10 11">THAL066</strain>
    </source>
</reference>
<evidence type="ECO:0000256" key="5">
    <source>
        <dbReference type="ARBA" id="ARBA00022806"/>
    </source>
</evidence>
<keyword evidence="3" id="KW-0547">Nucleotide-binding</keyword>
<evidence type="ECO:0000259" key="8">
    <source>
        <dbReference type="PROSITE" id="PS51192"/>
    </source>
</evidence>
<evidence type="ECO:0000256" key="6">
    <source>
        <dbReference type="ARBA" id="ARBA00022840"/>
    </source>
</evidence>